<dbReference type="Pfam" id="PF08281">
    <property type="entry name" value="Sigma70_r4_2"/>
    <property type="match status" value="1"/>
</dbReference>
<dbReference type="GO" id="GO:0003677">
    <property type="term" value="F:DNA binding"/>
    <property type="evidence" value="ECO:0007669"/>
    <property type="project" value="InterPro"/>
</dbReference>
<dbReference type="SUPFAM" id="SSF88659">
    <property type="entry name" value="Sigma3 and sigma4 domains of RNA polymerase sigma factors"/>
    <property type="match status" value="1"/>
</dbReference>
<keyword evidence="2" id="KW-0805">Transcription regulation</keyword>
<protein>
    <submittedName>
        <fullName evidence="7">Sigma-70 family RNA polymerase sigma factor</fullName>
    </submittedName>
</protein>
<evidence type="ECO:0000313" key="7">
    <source>
        <dbReference type="EMBL" id="RSK50855.1"/>
    </source>
</evidence>
<accession>A0A3R9N8I0</accession>
<dbReference type="RefSeq" id="WP_125417332.1">
    <property type="nucleotide sequence ID" value="NZ_RWIT01000001.1"/>
</dbReference>
<name>A0A3R9N8I0_9BACT</name>
<dbReference type="GO" id="GO:0006352">
    <property type="term" value="P:DNA-templated transcription initiation"/>
    <property type="evidence" value="ECO:0007669"/>
    <property type="project" value="InterPro"/>
</dbReference>
<evidence type="ECO:0000259" key="6">
    <source>
        <dbReference type="Pfam" id="PF08281"/>
    </source>
</evidence>
<dbReference type="InterPro" id="IPR036388">
    <property type="entry name" value="WH-like_DNA-bd_sf"/>
</dbReference>
<dbReference type="InterPro" id="IPR013324">
    <property type="entry name" value="RNA_pol_sigma_r3/r4-like"/>
</dbReference>
<evidence type="ECO:0000256" key="4">
    <source>
        <dbReference type="ARBA" id="ARBA00023163"/>
    </source>
</evidence>
<organism evidence="7 8">
    <name type="scientific">Hymenobacter rigui</name>
    <dbReference type="NCBI Taxonomy" id="334424"/>
    <lineage>
        <taxon>Bacteria</taxon>
        <taxon>Pseudomonadati</taxon>
        <taxon>Bacteroidota</taxon>
        <taxon>Cytophagia</taxon>
        <taxon>Cytophagales</taxon>
        <taxon>Hymenobacteraceae</taxon>
        <taxon>Hymenobacter</taxon>
    </lineage>
</organism>
<dbReference type="Gene3D" id="1.10.10.10">
    <property type="entry name" value="Winged helix-like DNA-binding domain superfamily/Winged helix DNA-binding domain"/>
    <property type="match status" value="1"/>
</dbReference>
<dbReference type="Pfam" id="PF04542">
    <property type="entry name" value="Sigma70_r2"/>
    <property type="match status" value="1"/>
</dbReference>
<proteinExistence type="inferred from homology"/>
<dbReference type="EMBL" id="RWIT01000001">
    <property type="protein sequence ID" value="RSK50855.1"/>
    <property type="molecule type" value="Genomic_DNA"/>
</dbReference>
<keyword evidence="8" id="KW-1185">Reference proteome</keyword>
<evidence type="ECO:0000313" key="8">
    <source>
        <dbReference type="Proteomes" id="UP000273500"/>
    </source>
</evidence>
<comment type="caution">
    <text evidence="7">The sequence shown here is derived from an EMBL/GenBank/DDBJ whole genome shotgun (WGS) entry which is preliminary data.</text>
</comment>
<sequence>MPVSFDELVAANHNRLHRICRAYLPHDPAAAQDLYQEMLVQLWTCLPGYRGEAQLGTWVYRVAVNTALLFQRREQRQPTARSTSFDLAESLPAETDEAARALNTLLDQLHHCIALLPDADRLLVSLLLEDASYQQIAEVLGLSVSNVGVRLNRLKKKMAACVAPARLAD</sequence>
<keyword evidence="4" id="KW-0804">Transcription</keyword>
<evidence type="ECO:0000256" key="3">
    <source>
        <dbReference type="ARBA" id="ARBA00023082"/>
    </source>
</evidence>
<comment type="similarity">
    <text evidence="1">Belongs to the sigma-70 factor family. ECF subfamily.</text>
</comment>
<evidence type="ECO:0000256" key="2">
    <source>
        <dbReference type="ARBA" id="ARBA00023015"/>
    </source>
</evidence>
<dbReference type="PANTHER" id="PTHR43133">
    <property type="entry name" value="RNA POLYMERASE ECF-TYPE SIGMA FACTO"/>
    <property type="match status" value="1"/>
</dbReference>
<reference evidence="7 8" key="1">
    <citation type="submission" date="2018-12" db="EMBL/GenBank/DDBJ databases">
        <authorList>
            <person name="Feng G."/>
            <person name="Zhu H."/>
        </authorList>
    </citation>
    <scope>NUCLEOTIDE SEQUENCE [LARGE SCALE GENOMIC DNA]</scope>
    <source>
        <strain evidence="7 8">KCTC 12533</strain>
    </source>
</reference>
<feature type="domain" description="RNA polymerase sigma factor 70 region 4 type 2" evidence="6">
    <location>
        <begin position="107"/>
        <end position="158"/>
    </location>
</feature>
<evidence type="ECO:0000256" key="1">
    <source>
        <dbReference type="ARBA" id="ARBA00010641"/>
    </source>
</evidence>
<keyword evidence="3" id="KW-0731">Sigma factor</keyword>
<dbReference type="Gene3D" id="1.10.1740.10">
    <property type="match status" value="1"/>
</dbReference>
<dbReference type="PANTHER" id="PTHR43133:SF45">
    <property type="entry name" value="RNA POLYMERASE ECF-TYPE SIGMA FACTOR"/>
    <property type="match status" value="1"/>
</dbReference>
<dbReference type="GO" id="GO:0016987">
    <property type="term" value="F:sigma factor activity"/>
    <property type="evidence" value="ECO:0007669"/>
    <property type="project" value="UniProtKB-KW"/>
</dbReference>
<dbReference type="NCBIfam" id="TIGR02937">
    <property type="entry name" value="sigma70-ECF"/>
    <property type="match status" value="1"/>
</dbReference>
<dbReference type="Proteomes" id="UP000273500">
    <property type="component" value="Unassembled WGS sequence"/>
</dbReference>
<dbReference type="OrthoDB" id="9780326at2"/>
<dbReference type="InterPro" id="IPR013325">
    <property type="entry name" value="RNA_pol_sigma_r2"/>
</dbReference>
<dbReference type="InterPro" id="IPR014284">
    <property type="entry name" value="RNA_pol_sigma-70_dom"/>
</dbReference>
<dbReference type="InterPro" id="IPR013249">
    <property type="entry name" value="RNA_pol_sigma70_r4_t2"/>
</dbReference>
<dbReference type="AlphaFoldDB" id="A0A3R9N8I0"/>
<dbReference type="InterPro" id="IPR007627">
    <property type="entry name" value="RNA_pol_sigma70_r2"/>
</dbReference>
<dbReference type="InterPro" id="IPR039425">
    <property type="entry name" value="RNA_pol_sigma-70-like"/>
</dbReference>
<dbReference type="SUPFAM" id="SSF88946">
    <property type="entry name" value="Sigma2 domain of RNA polymerase sigma factors"/>
    <property type="match status" value="1"/>
</dbReference>
<feature type="domain" description="RNA polymerase sigma-70 region 2" evidence="5">
    <location>
        <begin position="8"/>
        <end position="76"/>
    </location>
</feature>
<evidence type="ECO:0000259" key="5">
    <source>
        <dbReference type="Pfam" id="PF04542"/>
    </source>
</evidence>
<gene>
    <name evidence="7" type="ORF">EI291_00610</name>
</gene>